<evidence type="ECO:0000259" key="1">
    <source>
        <dbReference type="Pfam" id="PF00248"/>
    </source>
</evidence>
<comment type="caution">
    <text evidence="2">The sequence shown here is derived from an EMBL/GenBank/DDBJ whole genome shotgun (WGS) entry which is preliminary data.</text>
</comment>
<gene>
    <name evidence="2" type="ORF">Q664_26755</name>
</gene>
<dbReference type="Gene3D" id="3.20.20.100">
    <property type="entry name" value="NADP-dependent oxidoreductase domain"/>
    <property type="match status" value="1"/>
</dbReference>
<name>A0A084SQI3_9BACT</name>
<dbReference type="InterPro" id="IPR023210">
    <property type="entry name" value="NADP_OxRdtase_dom"/>
</dbReference>
<accession>A0A084SQI3</accession>
<dbReference type="SUPFAM" id="SSF51430">
    <property type="entry name" value="NAD(P)-linked oxidoreductase"/>
    <property type="match status" value="1"/>
</dbReference>
<dbReference type="Pfam" id="PF00248">
    <property type="entry name" value="Aldo_ket_red"/>
    <property type="match status" value="1"/>
</dbReference>
<dbReference type="InterPro" id="IPR053135">
    <property type="entry name" value="AKR2_Oxidoreductase"/>
</dbReference>
<dbReference type="RefSeq" id="WP_043401320.1">
    <property type="nucleotide sequence ID" value="NZ_JPMI01000178.1"/>
</dbReference>
<evidence type="ECO:0000313" key="3">
    <source>
        <dbReference type="Proteomes" id="UP000028547"/>
    </source>
</evidence>
<dbReference type="PANTHER" id="PTHR43312:SF1">
    <property type="entry name" value="NADP-DEPENDENT OXIDOREDUCTASE DOMAIN-CONTAINING PROTEIN"/>
    <property type="match status" value="1"/>
</dbReference>
<dbReference type="InterPro" id="IPR036812">
    <property type="entry name" value="NAD(P)_OxRdtase_dom_sf"/>
</dbReference>
<evidence type="ECO:0000313" key="2">
    <source>
        <dbReference type="EMBL" id="KFA90718.1"/>
    </source>
</evidence>
<feature type="domain" description="NADP-dependent oxidoreductase" evidence="1">
    <location>
        <begin position="43"/>
        <end position="309"/>
    </location>
</feature>
<dbReference type="CDD" id="cd19098">
    <property type="entry name" value="AKR_unchar"/>
    <property type="match status" value="1"/>
</dbReference>
<reference evidence="2 3" key="1">
    <citation type="submission" date="2014-07" db="EMBL/GenBank/DDBJ databases">
        <title>Draft Genome Sequence of Gephyronic Acid Producer, Cystobacter violaceus Strain Cb vi76.</title>
        <authorList>
            <person name="Stevens D.C."/>
            <person name="Young J."/>
            <person name="Carmichael R."/>
            <person name="Tan J."/>
            <person name="Taylor R.E."/>
        </authorList>
    </citation>
    <scope>NUCLEOTIDE SEQUENCE [LARGE SCALE GENOMIC DNA]</scope>
    <source>
        <strain evidence="2 3">Cb vi76</strain>
    </source>
</reference>
<protein>
    <submittedName>
        <fullName evidence="2">Aldo/keto reductase</fullName>
    </submittedName>
</protein>
<dbReference type="AlphaFoldDB" id="A0A084SQI3"/>
<dbReference type="EMBL" id="JPMI01000178">
    <property type="protein sequence ID" value="KFA90718.1"/>
    <property type="molecule type" value="Genomic_DNA"/>
</dbReference>
<organism evidence="2 3">
    <name type="scientific">Archangium violaceum Cb vi76</name>
    <dbReference type="NCBI Taxonomy" id="1406225"/>
    <lineage>
        <taxon>Bacteria</taxon>
        <taxon>Pseudomonadati</taxon>
        <taxon>Myxococcota</taxon>
        <taxon>Myxococcia</taxon>
        <taxon>Myxococcales</taxon>
        <taxon>Cystobacterineae</taxon>
        <taxon>Archangiaceae</taxon>
        <taxon>Archangium</taxon>
    </lineage>
</organism>
<sequence length="326" mass="35336">MPRTLGASGPTVSPLGLGLAALGRPGYITLGHAKDFGGARSVEAMERQAHEVLDAAYHAGLRYFDAARSYGRAEAFLASWLKARGLRPEDVVAGSKWGYTYTADWRVDADRHEVKDHSLPTLRRQWSESQTLLGPWLRLYQIHSATFESGVLEDTGVREELGRLRDSGVRVGLSLSGPRQAEVLRRALEVQAGGAPLFSCVQATWNLLEPSAGPVLAEAHAAGWGVIIKEAVANGRLTARDEDPALRPLREVAGELGATVDAVAIAAVLAQPWVSVVLSGATTVEQLQSNLRALEVKLGDEAQDKLRRLIEPPETYWAKRSALPWN</sequence>
<proteinExistence type="predicted"/>
<dbReference type="Proteomes" id="UP000028547">
    <property type="component" value="Unassembled WGS sequence"/>
</dbReference>
<dbReference type="PANTHER" id="PTHR43312">
    <property type="entry name" value="D-THREO-ALDOSE 1-DEHYDROGENASE"/>
    <property type="match status" value="1"/>
</dbReference>